<name>A0ABQ5BIA2_9ASTR</name>
<gene>
    <name evidence="1" type="ORF">Tco_0861613</name>
</gene>
<sequence length="84" mass="9494">MESERYLLNYLGLEVGSIRRIQGLDTAYWGFLGVGTTLDIFQEYFTYYIFNTAIDLLSGLRRIELYSSVVFGGLSAGTDTHNLP</sequence>
<accession>A0ABQ5BIA2</accession>
<organism evidence="1 2">
    <name type="scientific">Tanacetum coccineum</name>
    <dbReference type="NCBI Taxonomy" id="301880"/>
    <lineage>
        <taxon>Eukaryota</taxon>
        <taxon>Viridiplantae</taxon>
        <taxon>Streptophyta</taxon>
        <taxon>Embryophyta</taxon>
        <taxon>Tracheophyta</taxon>
        <taxon>Spermatophyta</taxon>
        <taxon>Magnoliopsida</taxon>
        <taxon>eudicotyledons</taxon>
        <taxon>Gunneridae</taxon>
        <taxon>Pentapetalae</taxon>
        <taxon>asterids</taxon>
        <taxon>campanulids</taxon>
        <taxon>Asterales</taxon>
        <taxon>Asteraceae</taxon>
        <taxon>Asteroideae</taxon>
        <taxon>Anthemideae</taxon>
        <taxon>Anthemidinae</taxon>
        <taxon>Tanacetum</taxon>
    </lineage>
</organism>
<comment type="caution">
    <text evidence="1">The sequence shown here is derived from an EMBL/GenBank/DDBJ whole genome shotgun (WGS) entry which is preliminary data.</text>
</comment>
<reference evidence="1" key="2">
    <citation type="submission" date="2022-01" db="EMBL/GenBank/DDBJ databases">
        <authorList>
            <person name="Yamashiro T."/>
            <person name="Shiraishi A."/>
            <person name="Satake H."/>
            <person name="Nakayama K."/>
        </authorList>
    </citation>
    <scope>NUCLEOTIDE SEQUENCE</scope>
</reference>
<protein>
    <submittedName>
        <fullName evidence="1">Uncharacterized protein</fullName>
    </submittedName>
</protein>
<evidence type="ECO:0000313" key="1">
    <source>
        <dbReference type="EMBL" id="GJT14571.1"/>
    </source>
</evidence>
<dbReference type="EMBL" id="BQNB010013324">
    <property type="protein sequence ID" value="GJT14571.1"/>
    <property type="molecule type" value="Genomic_DNA"/>
</dbReference>
<evidence type="ECO:0000313" key="2">
    <source>
        <dbReference type="Proteomes" id="UP001151760"/>
    </source>
</evidence>
<proteinExistence type="predicted"/>
<dbReference type="Proteomes" id="UP001151760">
    <property type="component" value="Unassembled WGS sequence"/>
</dbReference>
<reference evidence="1" key="1">
    <citation type="journal article" date="2022" name="Int. J. Mol. Sci.">
        <title>Draft Genome of Tanacetum Coccineum: Genomic Comparison of Closely Related Tanacetum-Family Plants.</title>
        <authorList>
            <person name="Yamashiro T."/>
            <person name="Shiraishi A."/>
            <person name="Nakayama K."/>
            <person name="Satake H."/>
        </authorList>
    </citation>
    <scope>NUCLEOTIDE SEQUENCE</scope>
</reference>
<keyword evidence="2" id="KW-1185">Reference proteome</keyword>